<keyword evidence="2" id="KW-0539">Nucleus</keyword>
<keyword evidence="3" id="KW-1133">Transmembrane helix</keyword>
<name>A0A7J6HJ74_CANSA</name>
<protein>
    <recommendedName>
        <fullName evidence="4">RFTS domain-containing protein</fullName>
    </recommendedName>
</protein>
<proteinExistence type="predicted"/>
<accession>A0A7J6HJ74</accession>
<gene>
    <name evidence="5" type="ORF">G4B88_018650</name>
</gene>
<evidence type="ECO:0000313" key="5">
    <source>
        <dbReference type="EMBL" id="KAF4394500.1"/>
    </source>
</evidence>
<dbReference type="GO" id="GO:0005634">
    <property type="term" value="C:nucleus"/>
    <property type="evidence" value="ECO:0007669"/>
    <property type="project" value="UniProtKB-SubCell"/>
</dbReference>
<feature type="transmembrane region" description="Helical" evidence="3">
    <location>
        <begin position="327"/>
        <end position="347"/>
    </location>
</feature>
<feature type="transmembrane region" description="Helical" evidence="3">
    <location>
        <begin position="97"/>
        <end position="119"/>
    </location>
</feature>
<evidence type="ECO:0000259" key="4">
    <source>
        <dbReference type="Pfam" id="PF12047"/>
    </source>
</evidence>
<comment type="caution">
    <text evidence="5">The sequence shown here is derived from an EMBL/GenBank/DDBJ whole genome shotgun (WGS) entry which is preliminary data.</text>
</comment>
<evidence type="ECO:0000256" key="2">
    <source>
        <dbReference type="ARBA" id="ARBA00023242"/>
    </source>
</evidence>
<dbReference type="Pfam" id="PF12047">
    <property type="entry name" value="DNMT1-RFD"/>
    <property type="match status" value="1"/>
</dbReference>
<keyword evidence="6" id="KW-1185">Reference proteome</keyword>
<evidence type="ECO:0000313" key="6">
    <source>
        <dbReference type="Proteomes" id="UP000583929"/>
    </source>
</evidence>
<dbReference type="Proteomes" id="UP000583929">
    <property type="component" value="Unassembled WGS sequence"/>
</dbReference>
<keyword evidence="3" id="KW-0812">Transmembrane</keyword>
<feature type="domain" description="RFTS" evidence="4">
    <location>
        <begin position="30"/>
        <end position="94"/>
    </location>
</feature>
<organism evidence="5 6">
    <name type="scientific">Cannabis sativa</name>
    <name type="common">Hemp</name>
    <name type="synonym">Marijuana</name>
    <dbReference type="NCBI Taxonomy" id="3483"/>
    <lineage>
        <taxon>Eukaryota</taxon>
        <taxon>Viridiplantae</taxon>
        <taxon>Streptophyta</taxon>
        <taxon>Embryophyta</taxon>
        <taxon>Tracheophyta</taxon>
        <taxon>Spermatophyta</taxon>
        <taxon>Magnoliopsida</taxon>
        <taxon>eudicotyledons</taxon>
        <taxon>Gunneridae</taxon>
        <taxon>Pentapetalae</taxon>
        <taxon>rosids</taxon>
        <taxon>fabids</taxon>
        <taxon>Rosales</taxon>
        <taxon>Cannabaceae</taxon>
        <taxon>Cannabis</taxon>
    </lineage>
</organism>
<keyword evidence="3" id="KW-0472">Membrane</keyword>
<reference evidence="5 6" key="1">
    <citation type="journal article" date="2020" name="bioRxiv">
        <title>Sequence and annotation of 42 cannabis genomes reveals extensive copy number variation in cannabinoid synthesis and pathogen resistance genes.</title>
        <authorList>
            <person name="Mckernan K.J."/>
            <person name="Helbert Y."/>
            <person name="Kane L.T."/>
            <person name="Ebling H."/>
            <person name="Zhang L."/>
            <person name="Liu B."/>
            <person name="Eaton Z."/>
            <person name="Mclaughlin S."/>
            <person name="Kingan S."/>
            <person name="Baybayan P."/>
            <person name="Concepcion G."/>
            <person name="Jordan M."/>
            <person name="Riva A."/>
            <person name="Barbazuk W."/>
            <person name="Harkins T."/>
        </authorList>
    </citation>
    <scope>NUCLEOTIDE SEQUENCE [LARGE SCALE GENOMIC DNA]</scope>
    <source>
        <strain evidence="6">cv. Jamaican Lion 4</strain>
        <tissue evidence="5">Leaf</tissue>
    </source>
</reference>
<dbReference type="AlphaFoldDB" id="A0A7J6HJ74"/>
<comment type="subcellular location">
    <subcellularLocation>
        <location evidence="1">Nucleus</location>
    </subcellularLocation>
</comment>
<evidence type="ECO:0000256" key="3">
    <source>
        <dbReference type="SAM" id="Phobius"/>
    </source>
</evidence>
<sequence length="493" mass="56193">MSPCRETSADKIDEFIVFDSDLDLCYPNELSRSMLHNWSLYNSDLRLVSLELLPMKPCSDIDVTIYGSGVMIVDDGSGFCLDDDLDQPSSKSTEAHALYHFMLYYLCSIFYAIGFYLPLHYLAPNSPRLHNEINRVEHFTGPAKAQRLEVVFSFKSILKMLPQKSQTKHRDEVTAASKTRERLLITTTALTRLIGEVQTSGPVATFHETTSQIPRVQMVEHVNDKKKKVYIDGAFEAGELRSERIGLSLEFEAARKGEAAKMEQKKRRWNRIFLVGYLSTTDVVEVRVRGLLHVSHHLLSFYFSLYRINRTVVIDGPNFIDTAFLRLFFLFNGTMNIFYSMFIYILYFGNSVTLKSIAQINTPDASSLMIQESGNEALASPTKLTVFSFAGKLTLIRSILGVVEVKRRILWMPFGSARQQLQHGKGVGCGSYYCSSSFDFLDLVKALLSPAEYDLFAILSWHIWLTRNKWVHGEMIPKAEDVVEWCTKYVADF</sequence>
<dbReference type="EMBL" id="JAATIQ010000045">
    <property type="protein sequence ID" value="KAF4394500.1"/>
    <property type="molecule type" value="Genomic_DNA"/>
</dbReference>
<evidence type="ECO:0000256" key="1">
    <source>
        <dbReference type="ARBA" id="ARBA00004123"/>
    </source>
</evidence>
<dbReference type="InterPro" id="IPR022702">
    <property type="entry name" value="Cytosine_MeTrfase1_RFD"/>
</dbReference>